<sequence>MSSLVAVFPDGRGTHTAARGKVADRAGRVFADGVRPPTGKEPAAAVPAGGTGGHWSGSGGRFMQFVAHQDDDSLFFYPDMIRSAATDSTTVYLTSGEATGRQYRNRCVYGRHREDGARAAWARNARLPNLWTRTPLRLPGGQLVELDTLNSAANIRLVFFRLHEAGDKPAMLRTSSLEKLSHGLGAATTLGSEHTDGPGCDPRYVRQRFDRRQLEDALTWLMQRFGPTVVMAQDPKSPPVKGKFTHVVTTMGDHTDHRGAGRLVADAAARYAGPQRDGSVLVRYYRDYNVRSSPPNLGTVTPAKRQLFLTYLGPQGVNDPGPNPNNPTFYTLFYARQYTRWTNGTNWALLDGAKRLNAFGVLGDRVAQWQQARPGGPWTGPAFVPGAGLAPYVTAVRDQRGLLHLFALRMSDDAIVTASQKPSGGWTGWWSLGNPDPGAGLTVGSPAAAVGPGGELTVAVRDLAGGVSVKTRRGNAWEDDWTHLAAKGVRDGVAAVADASGRVSVFAPTDTGVAQWRQQSPGEPFVRVAGGVGGQPAGPLTAAVDATGAARVYYPSAGAGATVTQADNGMRPDALGGPATFEGTAAAGGAGATVTQADNGMRPDALGGPATFEGTAAAGSGRRTVLAARTTDGALALGVQNAPYGPYAWSTRRADVMGSPALAYDAQGHLVVLAFGGDARLHTMRATTPGTATSFTDWTRVG</sequence>
<dbReference type="SUPFAM" id="SSF89372">
    <property type="entry name" value="Fucose-specific lectin"/>
    <property type="match status" value="1"/>
</dbReference>
<organism evidence="2 3">
    <name type="scientific">Actinomadura logoneensis</name>
    <dbReference type="NCBI Taxonomy" id="2293572"/>
    <lineage>
        <taxon>Bacteria</taxon>
        <taxon>Bacillati</taxon>
        <taxon>Actinomycetota</taxon>
        <taxon>Actinomycetes</taxon>
        <taxon>Streptosporangiales</taxon>
        <taxon>Thermomonosporaceae</taxon>
        <taxon>Actinomadura</taxon>
    </lineage>
</organism>
<evidence type="ECO:0000256" key="1">
    <source>
        <dbReference type="ARBA" id="ARBA00022833"/>
    </source>
</evidence>
<accession>A0A372JPI7</accession>
<dbReference type="InterPro" id="IPR024078">
    <property type="entry name" value="LmbE-like_dom_sf"/>
</dbReference>
<dbReference type="GO" id="GO:0016137">
    <property type="term" value="P:glycoside metabolic process"/>
    <property type="evidence" value="ECO:0007669"/>
    <property type="project" value="UniProtKB-ARBA"/>
</dbReference>
<protein>
    <recommendedName>
        <fullName evidence="4">PIG-L family deacetylase</fullName>
    </recommendedName>
</protein>
<dbReference type="PANTHER" id="PTHR12993">
    <property type="entry name" value="N-ACETYLGLUCOSAMINYL-PHOSPHATIDYLINOSITOL DE-N-ACETYLASE-RELATED"/>
    <property type="match status" value="1"/>
</dbReference>
<dbReference type="AlphaFoldDB" id="A0A372JPI7"/>
<dbReference type="Proteomes" id="UP000261811">
    <property type="component" value="Unassembled WGS sequence"/>
</dbReference>
<dbReference type="PANTHER" id="PTHR12993:SF26">
    <property type="entry name" value="1D-MYO-INOSITOL 2-ACETAMIDO-2-DEOXY-ALPHA-D-GLUCOPYRANOSIDE DEACETYLASE"/>
    <property type="match status" value="1"/>
</dbReference>
<dbReference type="GO" id="GO:0016811">
    <property type="term" value="F:hydrolase activity, acting on carbon-nitrogen (but not peptide) bonds, in linear amides"/>
    <property type="evidence" value="ECO:0007669"/>
    <property type="project" value="TreeGrafter"/>
</dbReference>
<comment type="caution">
    <text evidence="2">The sequence shown here is derived from an EMBL/GenBank/DDBJ whole genome shotgun (WGS) entry which is preliminary data.</text>
</comment>
<dbReference type="SUPFAM" id="SSF102588">
    <property type="entry name" value="LmbE-like"/>
    <property type="match status" value="1"/>
</dbReference>
<gene>
    <name evidence="2" type="ORF">DZF91_10300</name>
</gene>
<dbReference type="Gene3D" id="2.120.10.70">
    <property type="entry name" value="Fucose-specific lectin"/>
    <property type="match status" value="1"/>
</dbReference>
<keyword evidence="1" id="KW-0862">Zinc</keyword>
<keyword evidence="3" id="KW-1185">Reference proteome</keyword>
<reference evidence="2 3" key="1">
    <citation type="submission" date="2018-08" db="EMBL/GenBank/DDBJ databases">
        <title>Actinomadura jelena sp. nov., a novel Actinomycete isolated from soil in Chad.</title>
        <authorList>
            <person name="Shi L."/>
        </authorList>
    </citation>
    <scope>NUCLEOTIDE SEQUENCE [LARGE SCALE GENOMIC DNA]</scope>
    <source>
        <strain evidence="2 3">NEAU-G17</strain>
    </source>
</reference>
<evidence type="ECO:0008006" key="4">
    <source>
        <dbReference type="Google" id="ProtNLM"/>
    </source>
</evidence>
<dbReference type="InterPro" id="IPR003737">
    <property type="entry name" value="GlcNAc_PI_deacetylase-related"/>
</dbReference>
<name>A0A372JPI7_9ACTN</name>
<dbReference type="EMBL" id="QURH01000192">
    <property type="protein sequence ID" value="RFU41726.1"/>
    <property type="molecule type" value="Genomic_DNA"/>
</dbReference>
<proteinExistence type="predicted"/>
<evidence type="ECO:0000313" key="2">
    <source>
        <dbReference type="EMBL" id="RFU41726.1"/>
    </source>
</evidence>
<dbReference type="Gene3D" id="3.40.50.10320">
    <property type="entry name" value="LmbE-like"/>
    <property type="match status" value="1"/>
</dbReference>
<dbReference type="Pfam" id="PF02585">
    <property type="entry name" value="PIG-L"/>
    <property type="match status" value="1"/>
</dbReference>
<evidence type="ECO:0000313" key="3">
    <source>
        <dbReference type="Proteomes" id="UP000261811"/>
    </source>
</evidence>